<dbReference type="GO" id="GO:0015888">
    <property type="term" value="P:thiamine transport"/>
    <property type="evidence" value="ECO:0007669"/>
    <property type="project" value="TreeGrafter"/>
</dbReference>
<dbReference type="Proteomes" id="UP000285972">
    <property type="component" value="Unassembled WGS sequence"/>
</dbReference>
<dbReference type="Gene3D" id="3.40.190.10">
    <property type="entry name" value="Periplasmic binding protein-like II"/>
    <property type="match status" value="2"/>
</dbReference>
<organism evidence="3 4">
    <name type="scientific">Brenneria goodwinii</name>
    <dbReference type="NCBI Taxonomy" id="1109412"/>
    <lineage>
        <taxon>Bacteria</taxon>
        <taxon>Pseudomonadati</taxon>
        <taxon>Pseudomonadota</taxon>
        <taxon>Gammaproteobacteria</taxon>
        <taxon>Enterobacterales</taxon>
        <taxon>Pectobacteriaceae</taxon>
        <taxon>Brenneria</taxon>
    </lineage>
</organism>
<dbReference type="Pfam" id="PF13416">
    <property type="entry name" value="SBP_bac_8"/>
    <property type="match status" value="1"/>
</dbReference>
<dbReference type="SUPFAM" id="SSF53850">
    <property type="entry name" value="Periplasmic binding protein-like II"/>
    <property type="match status" value="1"/>
</dbReference>
<accession>A0AAE8JNK5</accession>
<evidence type="ECO:0000313" key="4">
    <source>
        <dbReference type="Proteomes" id="UP000285972"/>
    </source>
</evidence>
<reference evidence="3 4" key="1">
    <citation type="submission" date="2016-09" db="EMBL/GenBank/DDBJ databases">
        <authorList>
            <person name="Doonan J."/>
            <person name="Pachebat J.A."/>
            <person name="Golyshin P.N."/>
            <person name="Denman S."/>
            <person name="Mcdonald J.E."/>
        </authorList>
    </citation>
    <scope>NUCLEOTIDE SEQUENCE [LARGE SCALE GENOMIC DNA]</scope>
    <source>
        <strain evidence="3 4">FRB141</strain>
    </source>
</reference>
<comment type="caution">
    <text evidence="3">The sequence shown here is derived from an EMBL/GenBank/DDBJ whole genome shotgun (WGS) entry which is preliminary data.</text>
</comment>
<proteinExistence type="predicted"/>
<evidence type="ECO:0000256" key="2">
    <source>
        <dbReference type="SAM" id="SignalP"/>
    </source>
</evidence>
<evidence type="ECO:0000256" key="1">
    <source>
        <dbReference type="ARBA" id="ARBA00022729"/>
    </source>
</evidence>
<dbReference type="GO" id="GO:0030975">
    <property type="term" value="F:thiamine binding"/>
    <property type="evidence" value="ECO:0007669"/>
    <property type="project" value="TreeGrafter"/>
</dbReference>
<dbReference type="AlphaFoldDB" id="A0AAE8JNK5"/>
<dbReference type="GO" id="GO:0030976">
    <property type="term" value="F:thiamine pyrophosphate binding"/>
    <property type="evidence" value="ECO:0007669"/>
    <property type="project" value="TreeGrafter"/>
</dbReference>
<dbReference type="PROSITE" id="PS51318">
    <property type="entry name" value="TAT"/>
    <property type="match status" value="1"/>
</dbReference>
<dbReference type="InterPro" id="IPR006311">
    <property type="entry name" value="TAT_signal"/>
</dbReference>
<feature type="signal peptide" evidence="2">
    <location>
        <begin position="1"/>
        <end position="29"/>
    </location>
</feature>
<sequence length="355" mass="39225">MEKTMKRRTFLQAMAATAMLPYLNTKAYAADRILQVGVYNSAQGALIKKEVAPVFERDYQCRVLTTEGPTLANIAALRATKNKPVYSVMSMDDIGVPQAKAEGLIEPLSADEIPNLKSVFDRYVLGDSYGVGFSVSMAGLFINTGMMQPINSYAEIFDPKYARQIILNTPKNTQSILMLIVAAALATGKPLHEAQYLIDQGWEKLAQLKPNVMTVYDSEAQVMMVAQGQAMIGGIEYSKAIYPHTQKGVPLDMTYPQEGAFTGINGLALVKGAPQRELGLAWINRLLEPSVQKMLAEATLSAPTVRGIEFDAATLKYLAYPESRMQELNLFTPDWSYIIPRRAELLEKYNQTFSG</sequence>
<name>A0AAE8JNK5_9GAMM</name>
<dbReference type="GO" id="GO:0030288">
    <property type="term" value="C:outer membrane-bounded periplasmic space"/>
    <property type="evidence" value="ECO:0007669"/>
    <property type="project" value="TreeGrafter"/>
</dbReference>
<feature type="chain" id="PRO_5041908369" evidence="2">
    <location>
        <begin position="30"/>
        <end position="355"/>
    </location>
</feature>
<protein>
    <submittedName>
        <fullName evidence="3">ABC transporter substrate-binding protein</fullName>
    </submittedName>
</protein>
<gene>
    <name evidence="3" type="ORF">BIY26_09250</name>
</gene>
<dbReference type="PANTHER" id="PTHR30006:SF2">
    <property type="entry name" value="ABC TRANSPORTER SUBSTRATE-BINDING PROTEIN"/>
    <property type="match status" value="1"/>
</dbReference>
<keyword evidence="1 2" id="KW-0732">Signal</keyword>
<dbReference type="EMBL" id="MJLX01000020">
    <property type="protein sequence ID" value="RLM25198.1"/>
    <property type="molecule type" value="Genomic_DNA"/>
</dbReference>
<dbReference type="InterPro" id="IPR006059">
    <property type="entry name" value="SBP"/>
</dbReference>
<dbReference type="KEGG" id="bgj:AWC36_04870"/>
<dbReference type="PANTHER" id="PTHR30006">
    <property type="entry name" value="THIAMINE-BINDING PERIPLASMIC PROTEIN-RELATED"/>
    <property type="match status" value="1"/>
</dbReference>
<evidence type="ECO:0000313" key="3">
    <source>
        <dbReference type="EMBL" id="RLM25198.1"/>
    </source>
</evidence>